<reference evidence="1 2" key="1">
    <citation type="submission" date="2020-05" db="EMBL/GenBank/DDBJ databases">
        <title>Strain PA2F3 complete genome.</title>
        <authorList>
            <person name="Kim Y.-S."/>
            <person name="Kim S.-J."/>
            <person name="Jung H.-k."/>
            <person name="Kim S.-E."/>
            <person name="Kim K.-H."/>
        </authorList>
    </citation>
    <scope>NUCLEOTIDE SEQUENCE [LARGE SCALE GENOMIC DNA]</scope>
    <source>
        <strain evidence="1 2">PA2F3</strain>
    </source>
</reference>
<dbReference type="EMBL" id="CP054038">
    <property type="protein sequence ID" value="QKJ19724.1"/>
    <property type="molecule type" value="Genomic_DNA"/>
</dbReference>
<gene>
    <name evidence="1" type="ORF">HQM25_10340</name>
</gene>
<proteinExistence type="predicted"/>
<name>A0A7D4TR83_9MICO</name>
<accession>A0A7D4TR83</accession>
<sequence length="227" mass="23169">MLLAAILEEPLMIALRRLPFPLAAALVVALALLLALPLMGAKGGNSATAKACLKGGWESLSAGATPWIGFTSEDECVAAGAKGAALVPTSESAAQCLDGGWAELATILNVPFTDEGACIAYGVGGGSIVSHVAVTFNAVFTGDDRSACTLYASVDSRDVFLTVRFRWAVDTAPDSVDYSGIGAFVPGVPTAVGTFPATGTSEIRIYKVEVSGGAQFDPSGFVMCTDP</sequence>
<evidence type="ECO:0000313" key="1">
    <source>
        <dbReference type="EMBL" id="QKJ19724.1"/>
    </source>
</evidence>
<dbReference type="RefSeq" id="WP_172990161.1">
    <property type="nucleotide sequence ID" value="NZ_CP054038.1"/>
</dbReference>
<dbReference type="AlphaFoldDB" id="A0A7D4TR83"/>
<protein>
    <submittedName>
        <fullName evidence="1">Uncharacterized protein</fullName>
    </submittedName>
</protein>
<evidence type="ECO:0000313" key="2">
    <source>
        <dbReference type="Proteomes" id="UP000502498"/>
    </source>
</evidence>
<dbReference type="Proteomes" id="UP000502498">
    <property type="component" value="Chromosome"/>
</dbReference>
<organism evidence="1 2">
    <name type="scientific">Microbacterium hominis</name>
    <dbReference type="NCBI Taxonomy" id="162426"/>
    <lineage>
        <taxon>Bacteria</taxon>
        <taxon>Bacillati</taxon>
        <taxon>Actinomycetota</taxon>
        <taxon>Actinomycetes</taxon>
        <taxon>Micrococcales</taxon>
        <taxon>Microbacteriaceae</taxon>
        <taxon>Microbacterium</taxon>
    </lineage>
</organism>